<feature type="domain" description="Sialate O-acetylesterase" evidence="3">
    <location>
        <begin position="105"/>
        <end position="358"/>
    </location>
</feature>
<reference evidence="4 5" key="1">
    <citation type="submission" date="2016-11" db="EMBL/GenBank/DDBJ databases">
        <authorList>
            <person name="Jaros S."/>
            <person name="Januszkiewicz K."/>
            <person name="Wedrychowicz H."/>
        </authorList>
    </citation>
    <scope>NUCLEOTIDE SEQUENCE [LARGE SCALE GENOMIC DNA]</scope>
    <source>
        <strain evidence="4 5">DSM 26910</strain>
    </source>
</reference>
<dbReference type="Pfam" id="PF03629">
    <property type="entry name" value="SASA"/>
    <property type="match status" value="1"/>
</dbReference>
<evidence type="ECO:0000313" key="5">
    <source>
        <dbReference type="Proteomes" id="UP000184164"/>
    </source>
</evidence>
<keyword evidence="2" id="KW-0732">Signal</keyword>
<evidence type="ECO:0000256" key="2">
    <source>
        <dbReference type="SAM" id="SignalP"/>
    </source>
</evidence>
<feature type="chain" id="PRO_5012747825" evidence="2">
    <location>
        <begin position="21"/>
        <end position="474"/>
    </location>
</feature>
<dbReference type="RefSeq" id="WP_072999674.1">
    <property type="nucleotide sequence ID" value="NZ_FQUM01000002.1"/>
</dbReference>
<dbReference type="OrthoDB" id="9816001at2"/>
<keyword evidence="5" id="KW-1185">Reference proteome</keyword>
<organism evidence="4 5">
    <name type="scientific">Mariniphaga anaerophila</name>
    <dbReference type="NCBI Taxonomy" id="1484053"/>
    <lineage>
        <taxon>Bacteria</taxon>
        <taxon>Pseudomonadati</taxon>
        <taxon>Bacteroidota</taxon>
        <taxon>Bacteroidia</taxon>
        <taxon>Marinilabiliales</taxon>
        <taxon>Prolixibacteraceae</taxon>
        <taxon>Mariniphaga</taxon>
    </lineage>
</organism>
<sequence>MKRILFIIVVVLTNMTTLHANVILPSVIGDNMVLQRDAEVCLWGKSNRHTTIEVTTSWDNKVYKTTVDQAGNWTVKIKTIQAGGPYSICFDDGEKTVLSDVFLGDVWVCSGQSNMEMPLKGFTGQPVENSLNAIIESEQYPEIRMYTGIKTPALTPQDDVEGSWKQASIKESGKFSAVGYFYAKTLYQALHIPIGMIHVSWGGASIEAWMSKDILRMYPNIKLDNLNLDSPHPQQVPTLLYNGMLRPVSKYTIKGFIWYQGETNIPNYDQYTSLFPDMVKEWRVLFGDENLPFYYVQIAPFVYSGKDKEESAFLRESQLKCTTIIPNSGMAITLDKGEQSCIHPAEKEIVGQRLAYQALAKTYQFENFPCDGPNLESVNIEQNKMILAFKNAEIGLYPRLVELEGFQIAGKDGKYVTAKAVVNNFGNTIEVWSDDVKEPYYVRYGFKNFLKGSLFNAHGLPASSFRTDDFTREK</sequence>
<name>A0A1M4WK39_9BACT</name>
<protein>
    <submittedName>
        <fullName evidence="4">Sialate O-acetylesterase</fullName>
    </submittedName>
</protein>
<keyword evidence="1" id="KW-0378">Hydrolase</keyword>
<feature type="signal peptide" evidence="2">
    <location>
        <begin position="1"/>
        <end position="20"/>
    </location>
</feature>
<accession>A0A1M4WK39</accession>
<dbReference type="Proteomes" id="UP000184164">
    <property type="component" value="Unassembled WGS sequence"/>
</dbReference>
<dbReference type="InterPro" id="IPR013783">
    <property type="entry name" value="Ig-like_fold"/>
</dbReference>
<dbReference type="Gene3D" id="2.60.40.10">
    <property type="entry name" value="Immunoglobulins"/>
    <property type="match status" value="1"/>
</dbReference>
<evidence type="ECO:0000259" key="3">
    <source>
        <dbReference type="Pfam" id="PF03629"/>
    </source>
</evidence>
<dbReference type="PANTHER" id="PTHR22901">
    <property type="entry name" value="SIALATE O-ACETYLESTERASE"/>
    <property type="match status" value="1"/>
</dbReference>
<dbReference type="Gene3D" id="3.40.50.1110">
    <property type="entry name" value="SGNH hydrolase"/>
    <property type="match status" value="1"/>
</dbReference>
<dbReference type="EMBL" id="FQUM01000002">
    <property type="protein sequence ID" value="SHE81352.1"/>
    <property type="molecule type" value="Genomic_DNA"/>
</dbReference>
<dbReference type="STRING" id="1484053.SAMN05444274_102465"/>
<gene>
    <name evidence="4" type="ORF">SAMN05444274_102465</name>
</gene>
<dbReference type="InterPro" id="IPR039329">
    <property type="entry name" value="SIAE"/>
</dbReference>
<dbReference type="GO" id="GO:0001681">
    <property type="term" value="F:sialate O-acetylesterase activity"/>
    <property type="evidence" value="ECO:0007669"/>
    <property type="project" value="InterPro"/>
</dbReference>
<dbReference type="InterPro" id="IPR036514">
    <property type="entry name" value="SGNH_hydro_sf"/>
</dbReference>
<evidence type="ECO:0000313" key="4">
    <source>
        <dbReference type="EMBL" id="SHE81352.1"/>
    </source>
</evidence>
<evidence type="ECO:0000256" key="1">
    <source>
        <dbReference type="ARBA" id="ARBA00022801"/>
    </source>
</evidence>
<proteinExistence type="predicted"/>
<dbReference type="SUPFAM" id="SSF52266">
    <property type="entry name" value="SGNH hydrolase"/>
    <property type="match status" value="1"/>
</dbReference>
<dbReference type="AlphaFoldDB" id="A0A1M4WK39"/>
<dbReference type="GO" id="GO:0005975">
    <property type="term" value="P:carbohydrate metabolic process"/>
    <property type="evidence" value="ECO:0007669"/>
    <property type="project" value="TreeGrafter"/>
</dbReference>
<dbReference type="InterPro" id="IPR005181">
    <property type="entry name" value="SASA"/>
</dbReference>
<dbReference type="PANTHER" id="PTHR22901:SF0">
    <property type="entry name" value="SIALATE O-ACETYLESTERASE"/>
    <property type="match status" value="1"/>
</dbReference>